<sequence length="330" mass="36989">MAFNKALHVKRFKPFLNVSLVHSKTGYAILRGSSFYDRTLNVCVKRYNKNACATTRNIEHQKQQVIKRRNTIMNRSEKLVNAYNLPPLKPSSADSAKHNSYKLQRGSQEIGSGDRLHRAHLLQERHKNPNQDLSSNMKLVNSVEFNSLTDIRGTMSSPAPREHVEETLSQSTGAYSKPNKESSGSFPAIMVQKCDANTPKTSRKNRSISDDMRTLSANSLYVPSPLILRRREGNSVTESDDNLSRSEGSLHMNNLSETLGKENPSMPFGAPVSGEKKRPGIISAEEVAIEEFRKHREMYSPSTPRKPVRLIALSQASRSQSTGDVNPKRK</sequence>
<organism evidence="2 3">
    <name type="scientific">Lottia gigantea</name>
    <name type="common">Giant owl limpet</name>
    <dbReference type="NCBI Taxonomy" id="225164"/>
    <lineage>
        <taxon>Eukaryota</taxon>
        <taxon>Metazoa</taxon>
        <taxon>Spiralia</taxon>
        <taxon>Lophotrochozoa</taxon>
        <taxon>Mollusca</taxon>
        <taxon>Gastropoda</taxon>
        <taxon>Patellogastropoda</taxon>
        <taxon>Lottioidea</taxon>
        <taxon>Lottiidae</taxon>
        <taxon>Lottia</taxon>
    </lineage>
</organism>
<dbReference type="HOGENOM" id="CLU_842749_0_0_1"/>
<dbReference type="Proteomes" id="UP000030746">
    <property type="component" value="Unassembled WGS sequence"/>
</dbReference>
<dbReference type="GeneID" id="20238406"/>
<dbReference type="KEGG" id="lgi:LOTGIDRAFT_160490"/>
<evidence type="ECO:0000313" key="2">
    <source>
        <dbReference type="EMBL" id="ESO95358.1"/>
    </source>
</evidence>
<evidence type="ECO:0000313" key="3">
    <source>
        <dbReference type="Proteomes" id="UP000030746"/>
    </source>
</evidence>
<dbReference type="RefSeq" id="XP_009053868.1">
    <property type="nucleotide sequence ID" value="XM_009055620.1"/>
</dbReference>
<accession>V3ZV59</accession>
<proteinExistence type="predicted"/>
<keyword evidence="3" id="KW-1185">Reference proteome</keyword>
<reference evidence="2 3" key="1">
    <citation type="journal article" date="2013" name="Nature">
        <title>Insights into bilaterian evolution from three spiralian genomes.</title>
        <authorList>
            <person name="Simakov O."/>
            <person name="Marletaz F."/>
            <person name="Cho S.J."/>
            <person name="Edsinger-Gonzales E."/>
            <person name="Havlak P."/>
            <person name="Hellsten U."/>
            <person name="Kuo D.H."/>
            <person name="Larsson T."/>
            <person name="Lv J."/>
            <person name="Arendt D."/>
            <person name="Savage R."/>
            <person name="Osoegawa K."/>
            <person name="de Jong P."/>
            <person name="Grimwood J."/>
            <person name="Chapman J.A."/>
            <person name="Shapiro H."/>
            <person name="Aerts A."/>
            <person name="Otillar R.P."/>
            <person name="Terry A.Y."/>
            <person name="Boore J.L."/>
            <person name="Grigoriev I.V."/>
            <person name="Lindberg D.R."/>
            <person name="Seaver E.C."/>
            <person name="Weisblat D.A."/>
            <person name="Putnam N.H."/>
            <person name="Rokhsar D.S."/>
        </authorList>
    </citation>
    <scope>NUCLEOTIDE SEQUENCE [LARGE SCALE GENOMIC DNA]</scope>
</reference>
<name>V3ZV59_LOTGI</name>
<dbReference type="OrthoDB" id="6086151at2759"/>
<gene>
    <name evidence="2" type="ORF">LOTGIDRAFT_160490</name>
</gene>
<dbReference type="AlphaFoldDB" id="V3ZV59"/>
<feature type="region of interest" description="Disordered" evidence="1">
    <location>
        <begin position="152"/>
        <end position="207"/>
    </location>
</feature>
<feature type="region of interest" description="Disordered" evidence="1">
    <location>
        <begin position="258"/>
        <end position="279"/>
    </location>
</feature>
<evidence type="ECO:0000256" key="1">
    <source>
        <dbReference type="SAM" id="MobiDB-lite"/>
    </source>
</evidence>
<dbReference type="EMBL" id="KB201656">
    <property type="protein sequence ID" value="ESO95358.1"/>
    <property type="molecule type" value="Genomic_DNA"/>
</dbReference>
<dbReference type="CTD" id="20238406"/>
<protein>
    <submittedName>
        <fullName evidence="2">Uncharacterized protein</fullName>
    </submittedName>
</protein>